<proteinExistence type="inferred from homology"/>
<dbReference type="PANTHER" id="PTHR30327">
    <property type="entry name" value="UNCHARACTERIZED PROTEIN YQGE"/>
    <property type="match status" value="1"/>
</dbReference>
<dbReference type="OrthoDB" id="9807486at2"/>
<gene>
    <name evidence="3" type="ORF">DFR50_1662</name>
</gene>
<evidence type="ECO:0000256" key="2">
    <source>
        <dbReference type="HAMAP-Rule" id="MF_00758"/>
    </source>
</evidence>
<dbReference type="AlphaFoldDB" id="A0A366EGJ7"/>
<dbReference type="PANTHER" id="PTHR30327:SF1">
    <property type="entry name" value="UPF0301 PROTEIN YQGE"/>
    <property type="match status" value="1"/>
</dbReference>
<dbReference type="HAMAP" id="MF_00758">
    <property type="entry name" value="UPF0301"/>
    <property type="match status" value="1"/>
</dbReference>
<accession>A0A366EGJ7</accession>
<dbReference type="InterPro" id="IPR003774">
    <property type="entry name" value="AlgH-like"/>
</dbReference>
<reference evidence="3 4" key="1">
    <citation type="submission" date="2018-06" db="EMBL/GenBank/DDBJ databases">
        <title>Genomic Encyclopedia of Type Strains, Phase IV (KMG-IV): sequencing the most valuable type-strain genomes for metagenomic binning, comparative biology and taxonomic classification.</title>
        <authorList>
            <person name="Goeker M."/>
        </authorList>
    </citation>
    <scope>NUCLEOTIDE SEQUENCE [LARGE SCALE GENOMIC DNA]</scope>
    <source>
        <strain evidence="3 4">DSM 24875</strain>
    </source>
</reference>
<dbReference type="Proteomes" id="UP000253529">
    <property type="component" value="Unassembled WGS sequence"/>
</dbReference>
<evidence type="ECO:0000313" key="4">
    <source>
        <dbReference type="Proteomes" id="UP000253529"/>
    </source>
</evidence>
<sequence length="208" mass="21947">MSAIARLAFVVVAVGVQTGFLGAALPTGQEERQPPPSLAGEFLVAAPEMGDPHFERTVILVVEHDPAGAIGIVLNRPVAEEPLANLLEAVGATNVGVTGSVRVFAGGPVKPEVGFVVHSAEYRKPATIAVTDRLSLTSSVEVLEDIANKSGPAKSLVAFGYAGWGPDQLDREIEAGAWATAEADPALVFDADRSTLWDDAWKRRTRRL</sequence>
<dbReference type="GO" id="GO:0005829">
    <property type="term" value="C:cytosol"/>
    <property type="evidence" value="ECO:0007669"/>
    <property type="project" value="TreeGrafter"/>
</dbReference>
<name>A0A366EGJ7_9HYPH</name>
<organism evidence="3 4">
    <name type="scientific">Roseiarcus fermentans</name>
    <dbReference type="NCBI Taxonomy" id="1473586"/>
    <lineage>
        <taxon>Bacteria</taxon>
        <taxon>Pseudomonadati</taxon>
        <taxon>Pseudomonadota</taxon>
        <taxon>Alphaproteobacteria</taxon>
        <taxon>Hyphomicrobiales</taxon>
        <taxon>Roseiarcaceae</taxon>
        <taxon>Roseiarcus</taxon>
    </lineage>
</organism>
<evidence type="ECO:0000313" key="3">
    <source>
        <dbReference type="EMBL" id="RBP00860.1"/>
    </source>
</evidence>
<dbReference type="SUPFAM" id="SSF143456">
    <property type="entry name" value="VC0467-like"/>
    <property type="match status" value="1"/>
</dbReference>
<evidence type="ECO:0000256" key="1">
    <source>
        <dbReference type="ARBA" id="ARBA00009600"/>
    </source>
</evidence>
<keyword evidence="4" id="KW-1185">Reference proteome</keyword>
<dbReference type="RefSeq" id="WP_113894121.1">
    <property type="nucleotide sequence ID" value="NZ_QNRK01000066.1"/>
</dbReference>
<comment type="similarity">
    <text evidence="1 2">Belongs to the UPF0301 (AlgH) family.</text>
</comment>
<comment type="caution">
    <text evidence="3">The sequence shown here is derived from an EMBL/GenBank/DDBJ whole genome shotgun (WGS) entry which is preliminary data.</text>
</comment>
<dbReference type="Gene3D" id="3.40.1740.10">
    <property type="entry name" value="VC0467-like"/>
    <property type="match status" value="1"/>
</dbReference>
<dbReference type="EMBL" id="QNRK01000066">
    <property type="protein sequence ID" value="RBP00860.1"/>
    <property type="molecule type" value="Genomic_DNA"/>
</dbReference>
<dbReference type="Pfam" id="PF02622">
    <property type="entry name" value="DUF179"/>
    <property type="match status" value="1"/>
</dbReference>
<protein>
    <recommendedName>
        <fullName evidence="2">UPF0301 protein DFR50_1662</fullName>
    </recommendedName>
</protein>